<dbReference type="RefSeq" id="YP_004300605.1">
    <property type="nucleotide sequence ID" value="NC_015250.1"/>
</dbReference>
<keyword evidence="2" id="KW-1185">Reference proteome</keyword>
<reference evidence="1 2" key="1">
    <citation type="journal article" date="2010" name="Virol. J.">
        <title>Genomes of the T4-related bacteriophages as windows on microbial genome evolution.</title>
        <authorList>
            <person name="Petrov V.M."/>
            <person name="Ratnayaka S."/>
            <person name="Nolan J.M."/>
            <person name="Miller E.S."/>
            <person name="Karam J.D."/>
        </authorList>
    </citation>
    <scope>NUCLEOTIDE SEQUENCE [LARGE SCALE GENOMIC DNA]</scope>
    <source>
        <strain evidence="1">Acj133</strain>
    </source>
</reference>
<evidence type="ECO:0000313" key="1">
    <source>
        <dbReference type="EMBL" id="ADJ19371.1"/>
    </source>
</evidence>
<gene>
    <name evidence="1" type="ORF">Acj133p024</name>
</gene>
<dbReference type="GeneID" id="10323011"/>
<dbReference type="EMBL" id="HM114315">
    <property type="protein sequence ID" value="ADJ19371.1"/>
    <property type="molecule type" value="Genomic_DNA"/>
</dbReference>
<accession>D9I5Z0</accession>
<sequence>MNSHQRRVIKRRIAKFLKVGQEVQVSTSYVLSHSNLNGTIQMKTRKCVIVAAFDPELPHDGTVLVGNPAWAGHDGQSSSFPIPNKQIMSLVFNRNCWWVPKSDISVK</sequence>
<name>D9I5Z0_9CAUD</name>
<evidence type="ECO:0000313" key="2">
    <source>
        <dbReference type="Proteomes" id="UP000000330"/>
    </source>
</evidence>
<proteinExistence type="predicted"/>
<protein>
    <submittedName>
        <fullName evidence="1">Uncharacterized protein</fullName>
    </submittedName>
</protein>
<dbReference type="KEGG" id="vg:10323011"/>
<dbReference type="Proteomes" id="UP000000330">
    <property type="component" value="Segment"/>
</dbReference>
<organism evidence="1 2">
    <name type="scientific">Acinetobacter phage 133</name>
    <dbReference type="NCBI Taxonomy" id="2919552"/>
    <lineage>
        <taxon>Viruses</taxon>
        <taxon>Duplodnaviria</taxon>
        <taxon>Heunggongvirae</taxon>
        <taxon>Uroviricota</taxon>
        <taxon>Caudoviricetes</taxon>
        <taxon>Pantevenvirales</taxon>
        <taxon>Straboviridae</taxon>
        <taxon>Tevenvirinae</taxon>
        <taxon>Centumtrigintavirus</taxon>
        <taxon>Centumtrigintavirus cv133</taxon>
        <taxon>Acinetobacter virus 133</taxon>
    </lineage>
</organism>